<dbReference type="RefSeq" id="XP_040723752.1">
    <property type="nucleotide sequence ID" value="XM_040869717.1"/>
</dbReference>
<dbReference type="InterPro" id="IPR011006">
    <property type="entry name" value="CheY-like_superfamily"/>
</dbReference>
<protein>
    <recommendedName>
        <fullName evidence="4">Response regulatory domain-containing protein</fullName>
    </recommendedName>
</protein>
<dbReference type="SUPFAM" id="SSF52172">
    <property type="entry name" value="CheY-like"/>
    <property type="match status" value="1"/>
</dbReference>
<gene>
    <name evidence="5" type="ORF">BCR37DRAFT_381523</name>
</gene>
<comment type="caution">
    <text evidence="3">Lacks conserved residue(s) required for the propagation of feature annotation.</text>
</comment>
<keyword evidence="2" id="KW-0902">Two-component regulatory system</keyword>
<dbReference type="GO" id="GO:0000160">
    <property type="term" value="P:phosphorelay signal transduction system"/>
    <property type="evidence" value="ECO:0007669"/>
    <property type="project" value="UniProtKB-KW"/>
</dbReference>
<dbReference type="Proteomes" id="UP000193685">
    <property type="component" value="Unassembled WGS sequence"/>
</dbReference>
<evidence type="ECO:0000256" key="1">
    <source>
        <dbReference type="ARBA" id="ARBA00022553"/>
    </source>
</evidence>
<dbReference type="PANTHER" id="PTHR45339:SF1">
    <property type="entry name" value="HYBRID SIGNAL TRANSDUCTION HISTIDINE KINASE J"/>
    <property type="match status" value="1"/>
</dbReference>
<proteinExistence type="predicted"/>
<dbReference type="PANTHER" id="PTHR45339">
    <property type="entry name" value="HYBRID SIGNAL TRANSDUCTION HISTIDINE KINASE J"/>
    <property type="match status" value="1"/>
</dbReference>
<organism evidence="5 6">
    <name type="scientific">Protomyces lactucae-debilis</name>
    <dbReference type="NCBI Taxonomy" id="2754530"/>
    <lineage>
        <taxon>Eukaryota</taxon>
        <taxon>Fungi</taxon>
        <taxon>Dikarya</taxon>
        <taxon>Ascomycota</taxon>
        <taxon>Taphrinomycotina</taxon>
        <taxon>Taphrinomycetes</taxon>
        <taxon>Taphrinales</taxon>
        <taxon>Protomycetaceae</taxon>
        <taxon>Protomyces</taxon>
    </lineage>
</organism>
<keyword evidence="1" id="KW-0597">Phosphoprotein</keyword>
<dbReference type="AlphaFoldDB" id="A0A1Y2F666"/>
<dbReference type="EMBL" id="MCFI01000015">
    <property type="protein sequence ID" value="ORY79381.1"/>
    <property type="molecule type" value="Genomic_DNA"/>
</dbReference>
<dbReference type="Gene3D" id="3.40.50.2300">
    <property type="match status" value="1"/>
</dbReference>
<evidence type="ECO:0000313" key="5">
    <source>
        <dbReference type="EMBL" id="ORY79381.1"/>
    </source>
</evidence>
<evidence type="ECO:0000259" key="4">
    <source>
        <dbReference type="PROSITE" id="PS50110"/>
    </source>
</evidence>
<sequence>MLISRPVLGGLEATRLIRKYEQESINTNRVKRTPICAVTGNARAEYLDAAIEAGMNDRLTKPYTRERISNVLMALTAEP</sequence>
<dbReference type="CDD" id="cd17546">
    <property type="entry name" value="REC_hyHK_CKI1_RcsC-like"/>
    <property type="match status" value="1"/>
</dbReference>
<comment type="caution">
    <text evidence="5">The sequence shown here is derived from an EMBL/GenBank/DDBJ whole genome shotgun (WGS) entry which is preliminary data.</text>
</comment>
<evidence type="ECO:0000313" key="6">
    <source>
        <dbReference type="Proteomes" id="UP000193685"/>
    </source>
</evidence>
<keyword evidence="6" id="KW-1185">Reference proteome</keyword>
<accession>A0A1Y2F666</accession>
<feature type="domain" description="Response regulatory" evidence="4">
    <location>
        <begin position="1"/>
        <end position="76"/>
    </location>
</feature>
<evidence type="ECO:0000256" key="3">
    <source>
        <dbReference type="PROSITE-ProRule" id="PRU00169"/>
    </source>
</evidence>
<dbReference type="STRING" id="56484.A0A1Y2F666"/>
<dbReference type="GeneID" id="63786316"/>
<dbReference type="InterPro" id="IPR001789">
    <property type="entry name" value="Sig_transdc_resp-reg_receiver"/>
</dbReference>
<reference evidence="5 6" key="1">
    <citation type="submission" date="2016-07" db="EMBL/GenBank/DDBJ databases">
        <title>Pervasive Adenine N6-methylation of Active Genes in Fungi.</title>
        <authorList>
            <consortium name="DOE Joint Genome Institute"/>
            <person name="Mondo S.J."/>
            <person name="Dannebaum R.O."/>
            <person name="Kuo R.C."/>
            <person name="Labutti K."/>
            <person name="Haridas S."/>
            <person name="Kuo A."/>
            <person name="Salamov A."/>
            <person name="Ahrendt S.R."/>
            <person name="Lipzen A."/>
            <person name="Sullivan W."/>
            <person name="Andreopoulos W.B."/>
            <person name="Clum A."/>
            <person name="Lindquist E."/>
            <person name="Daum C."/>
            <person name="Ramamoorthy G.K."/>
            <person name="Gryganskyi A."/>
            <person name="Culley D."/>
            <person name="Magnuson J.K."/>
            <person name="James T.Y."/>
            <person name="O'Malley M.A."/>
            <person name="Stajich J.E."/>
            <person name="Spatafora J.W."/>
            <person name="Visel A."/>
            <person name="Grigoriev I.V."/>
        </authorList>
    </citation>
    <scope>NUCLEOTIDE SEQUENCE [LARGE SCALE GENOMIC DNA]</scope>
    <source>
        <strain evidence="5 6">12-1054</strain>
    </source>
</reference>
<evidence type="ECO:0000256" key="2">
    <source>
        <dbReference type="ARBA" id="ARBA00023012"/>
    </source>
</evidence>
<dbReference type="PROSITE" id="PS50110">
    <property type="entry name" value="RESPONSE_REGULATORY"/>
    <property type="match status" value="1"/>
</dbReference>
<name>A0A1Y2F666_PROLT</name>
<dbReference type="Pfam" id="PF00072">
    <property type="entry name" value="Response_reg"/>
    <property type="match status" value="1"/>
</dbReference>